<evidence type="ECO:0000256" key="1">
    <source>
        <dbReference type="SAM" id="Phobius"/>
    </source>
</evidence>
<reference evidence="3" key="1">
    <citation type="submission" date="2018-06" db="EMBL/GenBank/DDBJ databases">
        <authorList>
            <person name="Zhirakovskaya E."/>
        </authorList>
    </citation>
    <scope>NUCLEOTIDE SEQUENCE</scope>
</reference>
<organism evidence="3">
    <name type="scientific">hydrothermal vent metagenome</name>
    <dbReference type="NCBI Taxonomy" id="652676"/>
    <lineage>
        <taxon>unclassified sequences</taxon>
        <taxon>metagenomes</taxon>
        <taxon>ecological metagenomes</taxon>
    </lineage>
</organism>
<evidence type="ECO:0000259" key="2">
    <source>
        <dbReference type="Pfam" id="PF00665"/>
    </source>
</evidence>
<sequence>MRGGKKPIHAFVAVLGFSRALFVYFTDNMRYDTLEQCHRLAFEYFQGIPIDIWYDNMKTVVLERHAYGAGQPAAPAP</sequence>
<accession>A0A3B0XJX7</accession>
<dbReference type="PANTHER" id="PTHR35004">
    <property type="entry name" value="TRANSPOSASE RV3428C-RELATED"/>
    <property type="match status" value="1"/>
</dbReference>
<proteinExistence type="predicted"/>
<keyword evidence="1" id="KW-0472">Membrane</keyword>
<dbReference type="EMBL" id="UOFI01000043">
    <property type="protein sequence ID" value="VAW63622.1"/>
    <property type="molecule type" value="Genomic_DNA"/>
</dbReference>
<gene>
    <name evidence="3" type="ORF">MNBD_GAMMA09-1548</name>
</gene>
<keyword evidence="1" id="KW-1133">Transmembrane helix</keyword>
<keyword evidence="1" id="KW-0812">Transmembrane</keyword>
<feature type="domain" description="Integrase catalytic" evidence="2">
    <location>
        <begin position="3"/>
        <end position="65"/>
    </location>
</feature>
<dbReference type="AlphaFoldDB" id="A0A3B0XJX7"/>
<dbReference type="GO" id="GO:0015074">
    <property type="term" value="P:DNA integration"/>
    <property type="evidence" value="ECO:0007669"/>
    <property type="project" value="InterPro"/>
</dbReference>
<feature type="transmembrane region" description="Helical" evidence="1">
    <location>
        <begin position="7"/>
        <end position="25"/>
    </location>
</feature>
<protein>
    <submittedName>
        <fullName evidence="3">Mobile element protein</fullName>
    </submittedName>
</protein>
<dbReference type="PANTHER" id="PTHR35004:SF6">
    <property type="entry name" value="TRANSPOSASE"/>
    <property type="match status" value="1"/>
</dbReference>
<evidence type="ECO:0000313" key="3">
    <source>
        <dbReference type="EMBL" id="VAW63622.1"/>
    </source>
</evidence>
<dbReference type="InterPro" id="IPR001584">
    <property type="entry name" value="Integrase_cat-core"/>
</dbReference>
<name>A0A3B0XJX7_9ZZZZ</name>
<dbReference type="Pfam" id="PF00665">
    <property type="entry name" value="rve"/>
    <property type="match status" value="1"/>
</dbReference>